<dbReference type="InterPro" id="IPR028098">
    <property type="entry name" value="Glyco_trans_4-like_N"/>
</dbReference>
<organism evidence="3">
    <name type="scientific">freshwater metagenome</name>
    <dbReference type="NCBI Taxonomy" id="449393"/>
    <lineage>
        <taxon>unclassified sequences</taxon>
        <taxon>metagenomes</taxon>
        <taxon>ecological metagenomes</taxon>
    </lineage>
</organism>
<dbReference type="Pfam" id="PF13579">
    <property type="entry name" value="Glyco_trans_4_4"/>
    <property type="match status" value="1"/>
</dbReference>
<dbReference type="SUPFAM" id="SSF53756">
    <property type="entry name" value="UDP-Glycosyltransferase/glycogen phosphorylase"/>
    <property type="match status" value="1"/>
</dbReference>
<dbReference type="PANTHER" id="PTHR12526">
    <property type="entry name" value="GLYCOSYLTRANSFERASE"/>
    <property type="match status" value="1"/>
</dbReference>
<dbReference type="AlphaFoldDB" id="A0A6J6WHU2"/>
<name>A0A6J6WHU2_9ZZZZ</name>
<feature type="domain" description="Glycosyltransferase subfamily 4-like N-terminal" evidence="2">
    <location>
        <begin position="12"/>
        <end position="164"/>
    </location>
</feature>
<sequence length="383" mass="43384">MIAPTPFFADRGAHTQIYEEIVALEKLGHNVLLCTYGLGRDVSGVQIKRCWVPKYYKKLSAGPSYTKVLLLPVLAFLVLRTVQREHPQIIHAHLHEGAVIAKFCHLFYPHIPIVADIQGSLVGECVQHGFVKRGSIPCRALGLLEKKILSWFPVITQSATMLENFTSLLNDDKNVFNVLDGVDVDRFKPQVTNLELLEELEMNEQTPRVFFMGLLEEYQGVDIMLQSFQIVASHVEKVEFIIVGYPNITKYRQIAKDLGIESRCHFLGRINYFDIPRYLSLATLAVAPKISLTEGDGKLYNYMAMAIPTIAFDRPVSREILGETGIYADLKSVSDLAKKIQFALENPDEAKKMGLLARDRVVENLTWEQVGKRIEMVYESIRD</sequence>
<feature type="domain" description="Glycosyl transferase family 1" evidence="1">
    <location>
        <begin position="198"/>
        <end position="356"/>
    </location>
</feature>
<dbReference type="PANTHER" id="PTHR12526:SF639">
    <property type="entry name" value="GLYCOSYL TRANSFERASE GROUP 1"/>
    <property type="match status" value="1"/>
</dbReference>
<dbReference type="GO" id="GO:0016757">
    <property type="term" value="F:glycosyltransferase activity"/>
    <property type="evidence" value="ECO:0007669"/>
    <property type="project" value="InterPro"/>
</dbReference>
<dbReference type="InterPro" id="IPR001296">
    <property type="entry name" value="Glyco_trans_1"/>
</dbReference>
<accession>A0A6J6WHU2</accession>
<proteinExistence type="predicted"/>
<evidence type="ECO:0000259" key="2">
    <source>
        <dbReference type="Pfam" id="PF13579"/>
    </source>
</evidence>
<dbReference type="Pfam" id="PF00534">
    <property type="entry name" value="Glycos_transf_1"/>
    <property type="match status" value="1"/>
</dbReference>
<dbReference type="EMBL" id="CAFAAG010000001">
    <property type="protein sequence ID" value="CAB4782883.1"/>
    <property type="molecule type" value="Genomic_DNA"/>
</dbReference>
<evidence type="ECO:0000259" key="1">
    <source>
        <dbReference type="Pfam" id="PF00534"/>
    </source>
</evidence>
<evidence type="ECO:0000313" key="3">
    <source>
        <dbReference type="EMBL" id="CAB4782883.1"/>
    </source>
</evidence>
<reference evidence="3" key="1">
    <citation type="submission" date="2020-05" db="EMBL/GenBank/DDBJ databases">
        <authorList>
            <person name="Chiriac C."/>
            <person name="Salcher M."/>
            <person name="Ghai R."/>
            <person name="Kavagutti S V."/>
        </authorList>
    </citation>
    <scope>NUCLEOTIDE SEQUENCE</scope>
</reference>
<dbReference type="Gene3D" id="3.40.50.2000">
    <property type="entry name" value="Glycogen Phosphorylase B"/>
    <property type="match status" value="2"/>
</dbReference>
<gene>
    <name evidence="3" type="ORF">UFOPK2975_00017</name>
</gene>
<protein>
    <submittedName>
        <fullName evidence="3">Unannotated protein</fullName>
    </submittedName>
</protein>